<keyword evidence="3" id="KW-1185">Reference proteome</keyword>
<protein>
    <submittedName>
        <fullName evidence="2">Flp pilus assembly pilin Flp</fullName>
    </submittedName>
</protein>
<feature type="transmembrane region" description="Helical" evidence="1">
    <location>
        <begin position="39"/>
        <end position="57"/>
    </location>
</feature>
<evidence type="ECO:0000313" key="3">
    <source>
        <dbReference type="Proteomes" id="UP000567246"/>
    </source>
</evidence>
<dbReference type="Proteomes" id="UP000567246">
    <property type="component" value="Unassembled WGS sequence"/>
</dbReference>
<reference evidence="2 3" key="1">
    <citation type="submission" date="2020-08" db="EMBL/GenBank/DDBJ databases">
        <title>Sequencing the genomes of 1000 actinobacteria strains.</title>
        <authorList>
            <person name="Klenk H.-P."/>
        </authorList>
    </citation>
    <scope>NUCLEOTIDE SEQUENCE [LARGE SCALE GENOMIC DNA]</scope>
    <source>
        <strain evidence="2 3">DSM 17945</strain>
    </source>
</reference>
<organism evidence="2 3">
    <name type="scientific">Micrococcus endophyticus</name>
    <dbReference type="NCBI Taxonomy" id="455343"/>
    <lineage>
        <taxon>Bacteria</taxon>
        <taxon>Bacillati</taxon>
        <taxon>Actinomycetota</taxon>
        <taxon>Actinomycetes</taxon>
        <taxon>Micrococcales</taxon>
        <taxon>Micrococcaceae</taxon>
        <taxon>Micrococcus</taxon>
    </lineage>
</organism>
<accession>A0A7W9MZY2</accession>
<evidence type="ECO:0000313" key="2">
    <source>
        <dbReference type="EMBL" id="MBB5847487.1"/>
    </source>
</evidence>
<gene>
    <name evidence="2" type="ORF">HDA33_000051</name>
</gene>
<keyword evidence="1" id="KW-1133">Transmembrane helix</keyword>
<evidence type="ECO:0000256" key="1">
    <source>
        <dbReference type="SAM" id="Phobius"/>
    </source>
</evidence>
<dbReference type="EMBL" id="JACHMW010000001">
    <property type="protein sequence ID" value="MBB5847487.1"/>
    <property type="molecule type" value="Genomic_DNA"/>
</dbReference>
<dbReference type="Pfam" id="PF14029">
    <property type="entry name" value="DUF4244"/>
    <property type="match status" value="1"/>
</dbReference>
<dbReference type="AlphaFoldDB" id="A0A7W9MZY2"/>
<sequence>MTQLSHTVHDALATAAERHHLARVADAAADETGAITAEYGILTLAAVGFAGVLAVVLTSPDVQSLLVELVSGALQRD</sequence>
<name>A0A7W9MZY2_9MICC</name>
<comment type="caution">
    <text evidence="2">The sequence shown here is derived from an EMBL/GenBank/DDBJ whole genome shotgun (WGS) entry which is preliminary data.</text>
</comment>
<keyword evidence="1" id="KW-0472">Membrane</keyword>
<dbReference type="InterPro" id="IPR025338">
    <property type="entry name" value="DUF4244"/>
</dbReference>
<proteinExistence type="predicted"/>
<dbReference type="RefSeq" id="WP_158491618.1">
    <property type="nucleotide sequence ID" value="NZ_BAABAG010000003.1"/>
</dbReference>
<keyword evidence="1" id="KW-0812">Transmembrane</keyword>